<comment type="similarity">
    <text evidence="1">Belongs to the Cdt1 family.</text>
</comment>
<keyword evidence="6" id="KW-1185">Reference proteome</keyword>
<feature type="domain" description="CDT1 Geminin-binding" evidence="4">
    <location>
        <begin position="243"/>
        <end position="408"/>
    </location>
</feature>
<dbReference type="GeneTree" id="ENSGT00390000012337"/>
<feature type="compositionally biased region" description="Low complexity" evidence="3">
    <location>
        <begin position="87"/>
        <end position="109"/>
    </location>
</feature>
<dbReference type="InterPro" id="IPR014939">
    <property type="entry name" value="CDT1_Gemini-bd-like"/>
</dbReference>
<accession>F7E3J1</accession>
<dbReference type="CDD" id="cd08674">
    <property type="entry name" value="Cdt1_m"/>
    <property type="match status" value="1"/>
</dbReference>
<dbReference type="Bgee" id="ENSOANG00000013903">
    <property type="expression patterns" value="Expressed in fibroblast and 7 other cell types or tissues"/>
</dbReference>
<dbReference type="KEGG" id="oaa:100081385"/>
<feature type="region of interest" description="Disordered" evidence="3">
    <location>
        <begin position="1"/>
        <end position="149"/>
    </location>
</feature>
<evidence type="ECO:0000313" key="5">
    <source>
        <dbReference type="Ensembl" id="ENSOANP00000021918.3"/>
    </source>
</evidence>
<sequence>MAQRRLTDFFGLSKGGGLLRPPAKRRGSAGTRPGTPARAPPPDAAPALGHSGRKRSRPGGDGPAGDKAGRAARRRLLLLPPPPPQTHTPTTPESSPCTPDACRSSPPASSDKKAKDLHTATLPPPTPRPKGGSPAGLAPGEKVLTKQSLTELKSRLERIQTLSQKVKLPPPSLKTESDLKSRLSQARTLEARIRDRRAEREKKADSQSPREEVNLQGEPSSASAPAYQRFHTLAQDTPPGLTLPYKYKVLAEMFRSMDTIVGMLFNRAETVTFAKVKQGVQDMMRKRFEEQNVGQIKAVYPSSYEFRQEKNIPTFSDSVKRSDYQLTIEPVLGPAELTEGRPQLSASHLLQRRHTFGRNLVNLVKEHHRAFLASLSPPLAVPDDKLTRWHPRFNVDEVPDVVPAQLPQPPQTDKLTTAQEVLAKARTMLSPKMEKALANVATKTAESSSPVQTAAGEACKPVSPATPSSALKGVSQSLLERIRAKEAQKVQALMTRNPRREERLDLLARLPEMTRLLRNVFVAEKKPALAMEVVCARMIGSYRSAMTSGEMERHLRLLTELLPDWLSAHPIRTDTYLKLDKTVDLNLISERLAKITRAEEEEKS</sequence>
<dbReference type="GO" id="GO:0051315">
    <property type="term" value="P:attachment of mitotic spindle microtubules to kinetochore"/>
    <property type="evidence" value="ECO:0007669"/>
    <property type="project" value="Ensembl"/>
</dbReference>
<dbReference type="Gene3D" id="1.10.10.1420">
    <property type="entry name" value="DNA replication factor Cdt1, C-terminal WH domain"/>
    <property type="match status" value="1"/>
</dbReference>
<reference evidence="5 6" key="1">
    <citation type="journal article" date="2008" name="Nature">
        <title>Genome analysis of the platypus reveals unique signatures of evolution.</title>
        <authorList>
            <person name="Warren W.C."/>
            <person name="Hillier L.W."/>
            <person name="Marshall Graves J.A."/>
            <person name="Birney E."/>
            <person name="Ponting C.P."/>
            <person name="Grutzner F."/>
            <person name="Belov K."/>
            <person name="Miller W."/>
            <person name="Clarke L."/>
            <person name="Chinwalla A.T."/>
            <person name="Yang S.P."/>
            <person name="Heger A."/>
            <person name="Locke D.P."/>
            <person name="Miethke P."/>
            <person name="Waters P.D."/>
            <person name="Veyrunes F."/>
            <person name="Fulton L."/>
            <person name="Fulton B."/>
            <person name="Graves T."/>
            <person name="Wallis J."/>
            <person name="Puente X.S."/>
            <person name="Lopez-Otin C."/>
            <person name="Ordonez G.R."/>
            <person name="Eichler E.E."/>
            <person name="Chen L."/>
            <person name="Cheng Z."/>
            <person name="Deakin J.E."/>
            <person name="Alsop A."/>
            <person name="Thompson K."/>
            <person name="Kirby P."/>
            <person name="Papenfuss A.T."/>
            <person name="Wakefield M.J."/>
            <person name="Olender T."/>
            <person name="Lancet D."/>
            <person name="Huttley G.A."/>
            <person name="Smit A.F."/>
            <person name="Pask A."/>
            <person name="Temple-Smith P."/>
            <person name="Batzer M.A."/>
            <person name="Walker J.A."/>
            <person name="Konkel M.K."/>
            <person name="Harris R.S."/>
            <person name="Whittington C.M."/>
            <person name="Wong E.S."/>
            <person name="Gemmell N.J."/>
            <person name="Buschiazzo E."/>
            <person name="Vargas Jentzsch I.M."/>
            <person name="Merkel A."/>
            <person name="Schmitz J."/>
            <person name="Zemann A."/>
            <person name="Churakov G."/>
            <person name="Kriegs J.O."/>
            <person name="Brosius J."/>
            <person name="Murchison E.P."/>
            <person name="Sachidanandam R."/>
            <person name="Smith C."/>
            <person name="Hannon G.J."/>
            <person name="Tsend-Ayush E."/>
            <person name="McMillan D."/>
            <person name="Attenborough R."/>
            <person name="Rens W."/>
            <person name="Ferguson-Smith M."/>
            <person name="Lefevre C.M."/>
            <person name="Sharp J.A."/>
            <person name="Nicholas K.R."/>
            <person name="Ray D.A."/>
            <person name="Kube M."/>
            <person name="Reinhardt R."/>
            <person name="Pringle T.H."/>
            <person name="Taylor J."/>
            <person name="Jones R.C."/>
            <person name="Nixon B."/>
            <person name="Dacheux J.L."/>
            <person name="Niwa H."/>
            <person name="Sekita Y."/>
            <person name="Huang X."/>
            <person name="Stark A."/>
            <person name="Kheradpour P."/>
            <person name="Kellis M."/>
            <person name="Flicek P."/>
            <person name="Chen Y."/>
            <person name="Webber C."/>
            <person name="Hardison R."/>
            <person name="Nelson J."/>
            <person name="Hallsworth-Pepin K."/>
            <person name="Delehaunty K."/>
            <person name="Markovic C."/>
            <person name="Minx P."/>
            <person name="Feng Y."/>
            <person name="Kremitzki C."/>
            <person name="Mitreva M."/>
            <person name="Glasscock J."/>
            <person name="Wylie T."/>
            <person name="Wohldmann P."/>
            <person name="Thiru P."/>
            <person name="Nhan M.N."/>
            <person name="Pohl C.S."/>
            <person name="Smith S.M."/>
            <person name="Hou S."/>
            <person name="Nefedov M."/>
            <person name="de Jong P.J."/>
            <person name="Renfree M.B."/>
            <person name="Mardis E.R."/>
            <person name="Wilson R.K."/>
        </authorList>
    </citation>
    <scope>NUCLEOTIDE SEQUENCE [LARGE SCALE GENOMIC DNA]</scope>
    <source>
        <strain evidence="5 6">Glennie</strain>
    </source>
</reference>
<dbReference type="OMA" id="CFRQERN"/>
<keyword evidence="2" id="KW-0131">Cell cycle</keyword>
<dbReference type="FunCoup" id="F7E3J1">
    <property type="interactions" value="1676"/>
</dbReference>
<dbReference type="InParanoid" id="F7E3J1"/>
<dbReference type="GO" id="GO:0030174">
    <property type="term" value="P:regulation of DNA-templated DNA replication initiation"/>
    <property type="evidence" value="ECO:0000318"/>
    <property type="project" value="GO_Central"/>
</dbReference>
<dbReference type="InterPro" id="IPR045173">
    <property type="entry name" value="Cdt1"/>
</dbReference>
<evidence type="ECO:0000256" key="1">
    <source>
        <dbReference type="ARBA" id="ARBA00008356"/>
    </source>
</evidence>
<dbReference type="InterPro" id="IPR038090">
    <property type="entry name" value="Cdt1_C_WH_dom_sf"/>
</dbReference>
<evidence type="ECO:0000259" key="4">
    <source>
        <dbReference type="SMART" id="SM01075"/>
    </source>
</evidence>
<dbReference type="CDD" id="cd08767">
    <property type="entry name" value="Cdt1_c"/>
    <property type="match status" value="1"/>
</dbReference>
<gene>
    <name evidence="5" type="primary">CDT1</name>
</gene>
<dbReference type="GO" id="GO:0005634">
    <property type="term" value="C:nucleus"/>
    <property type="evidence" value="ECO:0000318"/>
    <property type="project" value="GO_Central"/>
</dbReference>
<reference evidence="5" key="3">
    <citation type="submission" date="2025-09" db="UniProtKB">
        <authorList>
            <consortium name="Ensembl"/>
        </authorList>
    </citation>
    <scope>IDENTIFICATION</scope>
    <source>
        <strain evidence="5">Glennie</strain>
    </source>
</reference>
<name>F7E3J1_ORNAN</name>
<dbReference type="GO" id="GO:0000076">
    <property type="term" value="P:DNA replication checkpoint signaling"/>
    <property type="evidence" value="ECO:0000318"/>
    <property type="project" value="GO_Central"/>
</dbReference>
<feature type="region of interest" description="Disordered" evidence="3">
    <location>
        <begin position="162"/>
        <end position="224"/>
    </location>
</feature>
<dbReference type="STRING" id="9258.ENSOANP00000021918"/>
<dbReference type="InterPro" id="IPR036390">
    <property type="entry name" value="WH_DNA-bd_sf"/>
</dbReference>
<feature type="compositionally biased region" description="Basic and acidic residues" evidence="3">
    <location>
        <begin position="189"/>
        <end position="213"/>
    </location>
</feature>
<dbReference type="RefSeq" id="XP_028931057.1">
    <property type="nucleotide sequence ID" value="XM_029075224.2"/>
</dbReference>
<dbReference type="AlphaFoldDB" id="F7E3J1"/>
<dbReference type="Pfam" id="PF16679">
    <property type="entry name" value="CDT1_C"/>
    <property type="match status" value="1"/>
</dbReference>
<dbReference type="GeneID" id="100081385"/>
<dbReference type="GO" id="GO:0000776">
    <property type="term" value="C:kinetochore"/>
    <property type="evidence" value="ECO:0007669"/>
    <property type="project" value="Ensembl"/>
</dbReference>
<dbReference type="CTD" id="81620"/>
<proteinExistence type="inferred from homology"/>
<evidence type="ECO:0000313" key="6">
    <source>
        <dbReference type="Proteomes" id="UP000002279"/>
    </source>
</evidence>
<dbReference type="OrthoDB" id="341730at2759"/>
<dbReference type="InterPro" id="IPR032054">
    <property type="entry name" value="Cdt1_C"/>
</dbReference>
<dbReference type="Proteomes" id="UP000002279">
    <property type="component" value="Chromosome 11"/>
</dbReference>
<dbReference type="GO" id="GO:2000104">
    <property type="term" value="P:negative regulation of DNA-templated DNA replication"/>
    <property type="evidence" value="ECO:0007669"/>
    <property type="project" value="Ensembl"/>
</dbReference>
<dbReference type="PANTHER" id="PTHR28637">
    <property type="entry name" value="DNA REPLICATION FACTOR CDT1"/>
    <property type="match status" value="1"/>
</dbReference>
<evidence type="ECO:0000256" key="3">
    <source>
        <dbReference type="SAM" id="MobiDB-lite"/>
    </source>
</evidence>
<dbReference type="GO" id="GO:2000105">
    <property type="term" value="P:positive regulation of DNA-templated DNA replication"/>
    <property type="evidence" value="ECO:0007669"/>
    <property type="project" value="Ensembl"/>
</dbReference>
<dbReference type="GO" id="GO:0071163">
    <property type="term" value="P:DNA replication preinitiation complex assembly"/>
    <property type="evidence" value="ECO:0000318"/>
    <property type="project" value="GO_Central"/>
</dbReference>
<dbReference type="Pfam" id="PF08839">
    <property type="entry name" value="CDT1"/>
    <property type="match status" value="1"/>
</dbReference>
<dbReference type="GO" id="GO:0003682">
    <property type="term" value="F:chromatin binding"/>
    <property type="evidence" value="ECO:0007669"/>
    <property type="project" value="Ensembl"/>
</dbReference>
<dbReference type="GO" id="GO:0016604">
    <property type="term" value="C:nuclear body"/>
    <property type="evidence" value="ECO:0007669"/>
    <property type="project" value="Ensembl"/>
</dbReference>
<dbReference type="GO" id="GO:0070182">
    <property type="term" value="F:DNA polymerase binding"/>
    <property type="evidence" value="ECO:0000318"/>
    <property type="project" value="GO_Central"/>
</dbReference>
<evidence type="ECO:0000256" key="2">
    <source>
        <dbReference type="ARBA" id="ARBA00023306"/>
    </source>
</evidence>
<organism evidence="5 6">
    <name type="scientific">Ornithorhynchus anatinus</name>
    <name type="common">Duckbill platypus</name>
    <dbReference type="NCBI Taxonomy" id="9258"/>
    <lineage>
        <taxon>Eukaryota</taxon>
        <taxon>Metazoa</taxon>
        <taxon>Chordata</taxon>
        <taxon>Craniata</taxon>
        <taxon>Vertebrata</taxon>
        <taxon>Euteleostomi</taxon>
        <taxon>Mammalia</taxon>
        <taxon>Monotremata</taxon>
        <taxon>Ornithorhynchidae</taxon>
        <taxon>Ornithorhynchus</taxon>
    </lineage>
</organism>
<dbReference type="Ensembl" id="ENSOANT00000021921.3">
    <property type="protein sequence ID" value="ENSOANP00000021918.3"/>
    <property type="gene ID" value="ENSOANG00000013903.3"/>
</dbReference>
<dbReference type="HOGENOM" id="CLU_023373_1_0_1"/>
<dbReference type="eggNOG" id="KOG4762">
    <property type="taxonomic scope" value="Eukaryota"/>
</dbReference>
<dbReference type="PANTHER" id="PTHR28637:SF1">
    <property type="entry name" value="DNA REPLICATION FACTOR CDT1"/>
    <property type="match status" value="1"/>
</dbReference>
<dbReference type="GO" id="GO:0003677">
    <property type="term" value="F:DNA binding"/>
    <property type="evidence" value="ECO:0000318"/>
    <property type="project" value="GO_Central"/>
</dbReference>
<protein>
    <submittedName>
        <fullName evidence="5">Chromatin licensing and DNA replication factor 1</fullName>
    </submittedName>
</protein>
<dbReference type="SUPFAM" id="SSF46785">
    <property type="entry name" value="Winged helix' DNA-binding domain"/>
    <property type="match status" value="1"/>
</dbReference>
<dbReference type="GO" id="GO:0000278">
    <property type="term" value="P:mitotic cell cycle"/>
    <property type="evidence" value="ECO:0000318"/>
    <property type="project" value="GO_Central"/>
</dbReference>
<dbReference type="GO" id="GO:0033262">
    <property type="term" value="P:regulation of nuclear cell cycle DNA replication"/>
    <property type="evidence" value="ECO:0007669"/>
    <property type="project" value="Ensembl"/>
</dbReference>
<reference evidence="5" key="2">
    <citation type="submission" date="2025-08" db="UniProtKB">
        <authorList>
            <consortium name="Ensembl"/>
        </authorList>
    </citation>
    <scope>IDENTIFICATION</scope>
    <source>
        <strain evidence="5">Glennie</strain>
    </source>
</reference>
<dbReference type="SMART" id="SM01075">
    <property type="entry name" value="CDT1"/>
    <property type="match status" value="1"/>
</dbReference>
<dbReference type="GO" id="GO:0072708">
    <property type="term" value="P:response to sorbitol"/>
    <property type="evidence" value="ECO:0007669"/>
    <property type="project" value="Ensembl"/>
</dbReference>